<feature type="domain" description="Immunity protein Imm33" evidence="1">
    <location>
        <begin position="13"/>
        <end position="85"/>
    </location>
</feature>
<name>A0ABV8ZFQ4_9FLAO</name>
<accession>A0ABV8ZFQ4</accession>
<gene>
    <name evidence="2" type="ORF">ACFO3N_12230</name>
</gene>
<dbReference type="InterPro" id="IPR018689">
    <property type="entry name" value="Imm33_dom"/>
</dbReference>
<reference evidence="3" key="1">
    <citation type="journal article" date="2019" name="Int. J. Syst. Evol. Microbiol.">
        <title>The Global Catalogue of Microorganisms (GCM) 10K type strain sequencing project: providing services to taxonomists for standard genome sequencing and annotation.</title>
        <authorList>
            <consortium name="The Broad Institute Genomics Platform"/>
            <consortium name="The Broad Institute Genome Sequencing Center for Infectious Disease"/>
            <person name="Wu L."/>
            <person name="Ma J."/>
        </authorList>
    </citation>
    <scope>NUCLEOTIDE SEQUENCE [LARGE SCALE GENOMIC DNA]</scope>
    <source>
        <strain evidence="3">NBRC 103627</strain>
    </source>
</reference>
<sequence length="114" mass="13119">MSIPNDLYGGFVVSKNVIKGIPILYTYREKSSIPQLNGWNVLSEIDDENYISNPNNFSIINAESMYKIAPVLNEIFNADYGTDLFWKYESNVHVGFYDLIEEQDTDISQILKKK</sequence>
<evidence type="ECO:0000259" key="1">
    <source>
        <dbReference type="Pfam" id="PF09951"/>
    </source>
</evidence>
<dbReference type="EMBL" id="JBHSFY010000006">
    <property type="protein sequence ID" value="MFC4477834.1"/>
    <property type="molecule type" value="Genomic_DNA"/>
</dbReference>
<proteinExistence type="predicted"/>
<dbReference type="RefSeq" id="WP_379798069.1">
    <property type="nucleotide sequence ID" value="NZ_JBHSFY010000006.1"/>
</dbReference>
<dbReference type="Proteomes" id="UP001596003">
    <property type="component" value="Unassembled WGS sequence"/>
</dbReference>
<dbReference type="Pfam" id="PF09951">
    <property type="entry name" value="Imm33"/>
    <property type="match status" value="1"/>
</dbReference>
<protein>
    <submittedName>
        <fullName evidence="2">DUF2185 domain-containing protein</fullName>
    </submittedName>
</protein>
<evidence type="ECO:0000313" key="2">
    <source>
        <dbReference type="EMBL" id="MFC4477834.1"/>
    </source>
</evidence>
<organism evidence="2 3">
    <name type="scientific">Flavobacterium chungangensis</name>
    <dbReference type="NCBI Taxonomy" id="2708132"/>
    <lineage>
        <taxon>Bacteria</taxon>
        <taxon>Pseudomonadati</taxon>
        <taxon>Bacteroidota</taxon>
        <taxon>Flavobacteriia</taxon>
        <taxon>Flavobacteriales</taxon>
        <taxon>Flavobacteriaceae</taxon>
        <taxon>Flavobacterium</taxon>
    </lineage>
</organism>
<evidence type="ECO:0000313" key="3">
    <source>
        <dbReference type="Proteomes" id="UP001596003"/>
    </source>
</evidence>
<keyword evidence="3" id="KW-1185">Reference proteome</keyword>
<comment type="caution">
    <text evidence="2">The sequence shown here is derived from an EMBL/GenBank/DDBJ whole genome shotgun (WGS) entry which is preliminary data.</text>
</comment>